<feature type="domain" description="Peptide chain release factor 3 C-terminal" evidence="3">
    <location>
        <begin position="1"/>
        <end position="71"/>
    </location>
</feature>
<reference evidence="4" key="1">
    <citation type="journal article" date="2021" name="PeerJ">
        <title>Extensive microbial diversity within the chicken gut microbiome revealed by metagenomics and culture.</title>
        <authorList>
            <person name="Gilroy R."/>
            <person name="Ravi A."/>
            <person name="Getino M."/>
            <person name="Pursley I."/>
            <person name="Horton D.L."/>
            <person name="Alikhan N.F."/>
            <person name="Baker D."/>
            <person name="Gharbi K."/>
            <person name="Hall N."/>
            <person name="Watson M."/>
            <person name="Adriaenssens E.M."/>
            <person name="Foster-Nyarko E."/>
            <person name="Jarju S."/>
            <person name="Secka A."/>
            <person name="Antonio M."/>
            <person name="Oren A."/>
            <person name="Chaudhuri R.R."/>
            <person name="La Ragione R."/>
            <person name="Hildebrand F."/>
            <person name="Pallen M.J."/>
        </authorList>
    </citation>
    <scope>NUCLEOTIDE SEQUENCE</scope>
    <source>
        <strain evidence="4">CHK171-505</strain>
    </source>
</reference>
<proteinExistence type="predicted"/>
<comment type="subcellular location">
    <subcellularLocation>
        <location evidence="1">Cytoplasm</location>
    </subcellularLocation>
</comment>
<dbReference type="InterPro" id="IPR038467">
    <property type="entry name" value="RF3_dom_3_sf"/>
</dbReference>
<keyword evidence="2" id="KW-0648">Protein biosynthesis</keyword>
<dbReference type="EMBL" id="DWYW01000130">
    <property type="protein sequence ID" value="HJA90303.1"/>
    <property type="molecule type" value="Genomic_DNA"/>
</dbReference>
<dbReference type="PANTHER" id="PTHR43556">
    <property type="entry name" value="PEPTIDE CHAIN RELEASE FACTOR RF3"/>
    <property type="match status" value="1"/>
</dbReference>
<dbReference type="GO" id="GO:0016150">
    <property type="term" value="F:translation release factor activity, codon nonspecific"/>
    <property type="evidence" value="ECO:0007669"/>
    <property type="project" value="TreeGrafter"/>
</dbReference>
<name>A0A9D2I2A6_9LACT</name>
<evidence type="ECO:0000256" key="1">
    <source>
        <dbReference type="ARBA" id="ARBA00004496"/>
    </source>
</evidence>
<feature type="non-terminal residue" evidence="4">
    <location>
        <position position="1"/>
    </location>
</feature>
<dbReference type="Pfam" id="PF16658">
    <property type="entry name" value="RF3_C"/>
    <property type="match status" value="1"/>
</dbReference>
<dbReference type="PANTHER" id="PTHR43556:SF2">
    <property type="entry name" value="PEPTIDE CHAIN RELEASE FACTOR RF3"/>
    <property type="match status" value="1"/>
</dbReference>
<sequence>VGQLQFEVFEYRLKNEYNAEVDMTPMGSKIARWIDEDVLDVNMSSSRNLLCKDRFDHPVFLFENQFAMRWFADKYPDIELKALL</sequence>
<dbReference type="Proteomes" id="UP000886856">
    <property type="component" value="Unassembled WGS sequence"/>
</dbReference>
<evidence type="ECO:0000256" key="2">
    <source>
        <dbReference type="ARBA" id="ARBA00022917"/>
    </source>
</evidence>
<evidence type="ECO:0000313" key="5">
    <source>
        <dbReference type="Proteomes" id="UP000886856"/>
    </source>
</evidence>
<protein>
    <submittedName>
        <fullName evidence="4">Peptide chain release factor 3</fullName>
    </submittedName>
</protein>
<accession>A0A9D2I2A6</accession>
<dbReference type="InterPro" id="IPR032090">
    <property type="entry name" value="RF3_C"/>
</dbReference>
<gene>
    <name evidence="4" type="ORF">H9948_05870</name>
</gene>
<organism evidence="4 5">
    <name type="scientific">Candidatus Jeotgalibaca merdavium</name>
    <dbReference type="NCBI Taxonomy" id="2838627"/>
    <lineage>
        <taxon>Bacteria</taxon>
        <taxon>Bacillati</taxon>
        <taxon>Bacillota</taxon>
        <taxon>Bacilli</taxon>
        <taxon>Lactobacillales</taxon>
        <taxon>Carnobacteriaceae</taxon>
        <taxon>Jeotgalibaca</taxon>
    </lineage>
</organism>
<reference evidence="4" key="2">
    <citation type="submission" date="2021-04" db="EMBL/GenBank/DDBJ databases">
        <authorList>
            <person name="Gilroy R."/>
        </authorList>
    </citation>
    <scope>NUCLEOTIDE SEQUENCE</scope>
    <source>
        <strain evidence="4">CHK171-505</strain>
    </source>
</reference>
<dbReference type="AlphaFoldDB" id="A0A9D2I2A6"/>
<comment type="caution">
    <text evidence="4">The sequence shown here is derived from an EMBL/GenBank/DDBJ whole genome shotgun (WGS) entry which is preliminary data.</text>
</comment>
<dbReference type="GO" id="GO:0005829">
    <property type="term" value="C:cytosol"/>
    <property type="evidence" value="ECO:0007669"/>
    <property type="project" value="TreeGrafter"/>
</dbReference>
<dbReference type="GO" id="GO:0003924">
    <property type="term" value="F:GTPase activity"/>
    <property type="evidence" value="ECO:0007669"/>
    <property type="project" value="InterPro"/>
</dbReference>
<evidence type="ECO:0000259" key="3">
    <source>
        <dbReference type="Pfam" id="PF16658"/>
    </source>
</evidence>
<evidence type="ECO:0000313" key="4">
    <source>
        <dbReference type="EMBL" id="HJA90303.1"/>
    </source>
</evidence>
<dbReference type="Gene3D" id="3.30.70.3280">
    <property type="entry name" value="Peptide chain release factor 3, domain III"/>
    <property type="match status" value="1"/>
</dbReference>
<dbReference type="InterPro" id="IPR004548">
    <property type="entry name" value="PrfC"/>
</dbReference>